<evidence type="ECO:0000313" key="1">
    <source>
        <dbReference type="EMBL" id="PRP92667.1"/>
    </source>
</evidence>
<dbReference type="AlphaFoldDB" id="A0A2S9XIK5"/>
<protein>
    <submittedName>
        <fullName evidence="1">Uncharacterized protein</fullName>
    </submittedName>
</protein>
<organism evidence="1 2">
    <name type="scientific">Enhygromyxa salina</name>
    <dbReference type="NCBI Taxonomy" id="215803"/>
    <lineage>
        <taxon>Bacteria</taxon>
        <taxon>Pseudomonadati</taxon>
        <taxon>Myxococcota</taxon>
        <taxon>Polyangia</taxon>
        <taxon>Nannocystales</taxon>
        <taxon>Nannocystaceae</taxon>
        <taxon>Enhygromyxa</taxon>
    </lineage>
</organism>
<sequence>MAGKISSFASGLQGADGARAATVISTNTRVQTTRGFIGLVTDSVIFPATTGVWFLSNQRVTVNNTPTIGASVGVYPHPVPGSSGAMLGVESDSRVDAM</sequence>
<proteinExistence type="predicted"/>
<dbReference type="Proteomes" id="UP000238823">
    <property type="component" value="Unassembled WGS sequence"/>
</dbReference>
<evidence type="ECO:0000313" key="2">
    <source>
        <dbReference type="Proteomes" id="UP000238823"/>
    </source>
</evidence>
<gene>
    <name evidence="1" type="ORF">ENSA7_81560</name>
</gene>
<reference evidence="1 2" key="1">
    <citation type="submission" date="2018-03" db="EMBL/GenBank/DDBJ databases">
        <title>Draft Genome Sequences of the Obligatory Marine Myxobacteria Enhygromyxa salina SWB007.</title>
        <authorList>
            <person name="Poehlein A."/>
            <person name="Moghaddam J.A."/>
            <person name="Harms H."/>
            <person name="Alanjari M."/>
            <person name="Koenig G.M."/>
            <person name="Daniel R."/>
            <person name="Schaeberle T.F."/>
        </authorList>
    </citation>
    <scope>NUCLEOTIDE SEQUENCE [LARGE SCALE GENOMIC DNA]</scope>
    <source>
        <strain evidence="1 2">SWB007</strain>
    </source>
</reference>
<name>A0A2S9XIK5_9BACT</name>
<accession>A0A2S9XIK5</accession>
<dbReference type="RefSeq" id="WP_146158737.1">
    <property type="nucleotide sequence ID" value="NZ_PVNL01000155.1"/>
</dbReference>
<comment type="caution">
    <text evidence="1">The sequence shown here is derived from an EMBL/GenBank/DDBJ whole genome shotgun (WGS) entry which is preliminary data.</text>
</comment>
<dbReference type="EMBL" id="PVNL01000155">
    <property type="protein sequence ID" value="PRP92667.1"/>
    <property type="molecule type" value="Genomic_DNA"/>
</dbReference>